<dbReference type="SMART" id="SM00232">
    <property type="entry name" value="JAB_MPN"/>
    <property type="match status" value="1"/>
</dbReference>
<dbReference type="GO" id="GO:0008237">
    <property type="term" value="F:metallopeptidase activity"/>
    <property type="evidence" value="ECO:0007669"/>
    <property type="project" value="InterPro"/>
</dbReference>
<evidence type="ECO:0000259" key="9">
    <source>
        <dbReference type="PROSITE" id="PS50090"/>
    </source>
</evidence>
<dbReference type="GO" id="GO:0005634">
    <property type="term" value="C:nucleus"/>
    <property type="evidence" value="ECO:0007669"/>
    <property type="project" value="UniProtKB-SubCell"/>
</dbReference>
<keyword evidence="6" id="KW-0539">Nucleus</keyword>
<feature type="region of interest" description="Disordered" evidence="8">
    <location>
        <begin position="307"/>
        <end position="333"/>
    </location>
</feature>
<dbReference type="PROSITE" id="PS51294">
    <property type="entry name" value="HTH_MYB"/>
    <property type="match status" value="1"/>
</dbReference>
<feature type="domain" description="SANT" evidence="12">
    <location>
        <begin position="3"/>
        <end position="55"/>
    </location>
</feature>
<dbReference type="AlphaFoldDB" id="A0A131XUU5"/>
<feature type="compositionally biased region" description="Basic and acidic residues" evidence="8">
    <location>
        <begin position="182"/>
        <end position="196"/>
    </location>
</feature>
<dbReference type="InterPro" id="IPR017930">
    <property type="entry name" value="Myb_dom"/>
</dbReference>
<comment type="subcellular location">
    <subcellularLocation>
        <location evidence="1">Nucleus</location>
    </subcellularLocation>
</comment>
<dbReference type="SUPFAM" id="SSF46689">
    <property type="entry name" value="Homeodomain-like"/>
    <property type="match status" value="2"/>
</dbReference>
<dbReference type="InterPro" id="IPR050242">
    <property type="entry name" value="JAMM_MPN+_peptidase_M67A"/>
</dbReference>
<feature type="domain" description="HTH myb-type" evidence="13">
    <location>
        <begin position="1"/>
        <end position="54"/>
    </location>
</feature>
<proteinExistence type="evidence at transcript level"/>
<dbReference type="Pfam" id="PF00249">
    <property type="entry name" value="Myb_DNA-binding"/>
    <property type="match status" value="1"/>
</dbReference>
<feature type="domain" description="Myb-like" evidence="9">
    <location>
        <begin position="1"/>
        <end position="50"/>
    </location>
</feature>
<reference evidence="14" key="1">
    <citation type="submission" date="2016-02" db="EMBL/GenBank/DDBJ databases">
        <title>RNAseq analyses of the midgut from blood- or serum-fed Ixodes ricinus ticks.</title>
        <authorList>
            <person name="Perner J."/>
            <person name="Provaznik J."/>
            <person name="Schrenkova J."/>
            <person name="Urbanova V."/>
            <person name="Ribeiro J.M."/>
            <person name="Kopacek P."/>
        </authorList>
    </citation>
    <scope>NUCLEOTIDE SEQUENCE</scope>
    <source>
        <tissue evidence="14">Gut</tissue>
    </source>
</reference>
<feature type="compositionally biased region" description="Low complexity" evidence="8">
    <location>
        <begin position="83"/>
        <end position="95"/>
    </location>
</feature>
<dbReference type="PROSITE" id="PS51293">
    <property type="entry name" value="SANT"/>
    <property type="match status" value="1"/>
</dbReference>
<dbReference type="PANTHER" id="PTHR10410">
    <property type="entry name" value="EUKARYOTIC TRANSLATION INITIATION FACTOR 3 -RELATED"/>
    <property type="match status" value="1"/>
</dbReference>
<dbReference type="CDD" id="cd08067">
    <property type="entry name" value="MPN_2A_DUB"/>
    <property type="match status" value="1"/>
</dbReference>
<feature type="domain" description="SWIRM" evidence="11">
    <location>
        <begin position="208"/>
        <end position="307"/>
    </location>
</feature>
<dbReference type="InterPro" id="IPR007526">
    <property type="entry name" value="SWIRM"/>
</dbReference>
<feature type="non-terminal residue" evidence="14">
    <location>
        <position position="1"/>
    </location>
</feature>
<evidence type="ECO:0000256" key="5">
    <source>
        <dbReference type="ARBA" id="ARBA00023163"/>
    </source>
</evidence>
<protein>
    <recommendedName>
        <fullName evidence="7">Myb-like, SWIRM and MPN domain-containing protein 1</fullName>
    </recommendedName>
</protein>
<name>A0A131XUU5_IXORI</name>
<dbReference type="FunFam" id="1.10.10.10:FF:000020">
    <property type="entry name" value="SWI/SNF complex subunit SMARCC2 isoform c"/>
    <property type="match status" value="1"/>
</dbReference>
<dbReference type="CDD" id="cd00167">
    <property type="entry name" value="SANT"/>
    <property type="match status" value="1"/>
</dbReference>
<dbReference type="Pfam" id="PF01398">
    <property type="entry name" value="JAB"/>
    <property type="match status" value="1"/>
</dbReference>
<dbReference type="SUPFAM" id="SSF102712">
    <property type="entry name" value="JAB1/MPN domain"/>
    <property type="match status" value="1"/>
</dbReference>
<feature type="region of interest" description="Disordered" evidence="8">
    <location>
        <begin position="56"/>
        <end position="97"/>
    </location>
</feature>
<evidence type="ECO:0000256" key="6">
    <source>
        <dbReference type="ARBA" id="ARBA00023242"/>
    </source>
</evidence>
<dbReference type="PROSITE" id="PS50249">
    <property type="entry name" value="MPN"/>
    <property type="match status" value="1"/>
</dbReference>
<dbReference type="PROSITE" id="PS50934">
    <property type="entry name" value="SWIRM"/>
    <property type="match status" value="1"/>
</dbReference>
<dbReference type="PROSITE" id="PS50090">
    <property type="entry name" value="MYB_LIKE"/>
    <property type="match status" value="1"/>
</dbReference>
<evidence type="ECO:0000259" key="10">
    <source>
        <dbReference type="PROSITE" id="PS50249"/>
    </source>
</evidence>
<sequence>TSSSRKRWTTEEEAQLIQCMKEHGNKWSKIAAIIQTKNTIQVKTHAHYLLKKNTRAVKGQEPDQNAAADVSGTAREAVRSPKKSSGAKAKAQADAGAEDIIVLKEAEAIETLKNKFPDSEIVSIDKSADEEDDIDIDVDTDCDTRGFDDDDDRSNPVGTSHLEQRSSLADLEMEGPASLPKAGREVSKHDEVSTKEEPEEQLPVGEESDVPTQEVVVDESSISEEEKSIHAEFFNGISQFKTPERYLKIRNFILEAWANQKPKYLNKTTVRQGLKNCGDVNCIGRIHDYLEQTAAINFGCSQVTYKKKKAPSPSKKTKATAKRKDPLPEVERPQRKRAANIGALLNVDVKGGGVTVEHNSGGGVISQTLVRSRAKVPKPKQNPFKLIPCRTYDDNQEPFGIHVCVSALLQMDIHSHLLETEVIGLLGGYYDEHRSCLVVSAAEPCDSVSTGLECEMDSVSQTLSMECLMGKGYDVVGWYHSHPTFVPNPSVRDVTTQRDYQAMFSGQGRPFVAAILSPYLPLNAAAPQATIAKSLVTKVKWWVVGDGHHGASVNASSSGSSVPYGFSPKLLKTDTSCIVEVTRRIGDLVKRISGNPARVGLSKAYPWLPPLHYLDKMLTSLQFHLTNSETSVEDAAEILQAVHAAFTER</sequence>
<dbReference type="InterPro" id="IPR001005">
    <property type="entry name" value="SANT/Myb"/>
</dbReference>
<accession>A0A131XUU5</accession>
<dbReference type="Pfam" id="PF04433">
    <property type="entry name" value="SWIRM"/>
    <property type="match status" value="1"/>
</dbReference>
<feature type="compositionally biased region" description="Acidic residues" evidence="8">
    <location>
        <begin position="128"/>
        <end position="141"/>
    </location>
</feature>
<keyword evidence="3" id="KW-0805">Transcription regulation</keyword>
<feature type="compositionally biased region" description="Basic residues" evidence="8">
    <location>
        <begin position="307"/>
        <end position="321"/>
    </location>
</feature>
<dbReference type="EMBL" id="GEFM01006455">
    <property type="protein sequence ID" value="JAP69341.1"/>
    <property type="molecule type" value="mRNA"/>
</dbReference>
<evidence type="ECO:0000259" key="13">
    <source>
        <dbReference type="PROSITE" id="PS51294"/>
    </source>
</evidence>
<dbReference type="GO" id="GO:0003677">
    <property type="term" value="F:DNA binding"/>
    <property type="evidence" value="ECO:0007669"/>
    <property type="project" value="UniProtKB-KW"/>
</dbReference>
<dbReference type="InterPro" id="IPR000555">
    <property type="entry name" value="JAMM/MPN+_dom"/>
</dbReference>
<organism evidence="14">
    <name type="scientific">Ixodes ricinus</name>
    <name type="common">Common tick</name>
    <name type="synonym">Acarus ricinus</name>
    <dbReference type="NCBI Taxonomy" id="34613"/>
    <lineage>
        <taxon>Eukaryota</taxon>
        <taxon>Metazoa</taxon>
        <taxon>Ecdysozoa</taxon>
        <taxon>Arthropoda</taxon>
        <taxon>Chelicerata</taxon>
        <taxon>Arachnida</taxon>
        <taxon>Acari</taxon>
        <taxon>Parasitiformes</taxon>
        <taxon>Ixodida</taxon>
        <taxon>Ixodoidea</taxon>
        <taxon>Ixodidae</taxon>
        <taxon>Ixodinae</taxon>
        <taxon>Ixodes</taxon>
    </lineage>
</organism>
<dbReference type="Gene3D" id="3.40.140.10">
    <property type="entry name" value="Cytidine Deaminase, domain 2"/>
    <property type="match status" value="1"/>
</dbReference>
<evidence type="ECO:0000256" key="2">
    <source>
        <dbReference type="ARBA" id="ARBA00007194"/>
    </source>
</evidence>
<evidence type="ECO:0000256" key="7">
    <source>
        <dbReference type="ARBA" id="ARBA00032256"/>
    </source>
</evidence>
<dbReference type="InterPro" id="IPR036388">
    <property type="entry name" value="WH-like_DNA-bd_sf"/>
</dbReference>
<comment type="similarity">
    <text evidence="2">Belongs to the peptidase M67A family. MYSM1 subfamily.</text>
</comment>
<evidence type="ECO:0000256" key="4">
    <source>
        <dbReference type="ARBA" id="ARBA00023125"/>
    </source>
</evidence>
<evidence type="ECO:0000256" key="8">
    <source>
        <dbReference type="SAM" id="MobiDB-lite"/>
    </source>
</evidence>
<feature type="domain" description="MPN" evidence="10">
    <location>
        <begin position="401"/>
        <end position="539"/>
    </location>
</feature>
<evidence type="ECO:0000313" key="14">
    <source>
        <dbReference type="EMBL" id="JAP69341.1"/>
    </source>
</evidence>
<dbReference type="Gene3D" id="1.10.10.60">
    <property type="entry name" value="Homeodomain-like"/>
    <property type="match status" value="1"/>
</dbReference>
<evidence type="ECO:0000259" key="12">
    <source>
        <dbReference type="PROSITE" id="PS51293"/>
    </source>
</evidence>
<dbReference type="InterPro" id="IPR017884">
    <property type="entry name" value="SANT_dom"/>
</dbReference>
<dbReference type="Gene3D" id="1.10.10.10">
    <property type="entry name" value="Winged helix-like DNA-binding domain superfamily/Winged helix DNA-binding domain"/>
    <property type="match status" value="1"/>
</dbReference>
<evidence type="ECO:0000256" key="3">
    <source>
        <dbReference type="ARBA" id="ARBA00023015"/>
    </source>
</evidence>
<evidence type="ECO:0000256" key="1">
    <source>
        <dbReference type="ARBA" id="ARBA00004123"/>
    </source>
</evidence>
<dbReference type="InterPro" id="IPR037518">
    <property type="entry name" value="MPN"/>
</dbReference>
<feature type="compositionally biased region" description="Basic and acidic residues" evidence="8">
    <location>
        <begin position="322"/>
        <end position="333"/>
    </location>
</feature>
<feature type="region of interest" description="Disordered" evidence="8">
    <location>
        <begin position="123"/>
        <end position="213"/>
    </location>
</feature>
<dbReference type="SMART" id="SM00717">
    <property type="entry name" value="SANT"/>
    <property type="match status" value="1"/>
</dbReference>
<keyword evidence="4" id="KW-0238">DNA-binding</keyword>
<keyword evidence="5" id="KW-0804">Transcription</keyword>
<evidence type="ECO:0000259" key="11">
    <source>
        <dbReference type="PROSITE" id="PS50934"/>
    </source>
</evidence>
<dbReference type="InterPro" id="IPR009057">
    <property type="entry name" value="Homeodomain-like_sf"/>
</dbReference>